<accession>F0W730</accession>
<gene>
    <name evidence="1" type="primary">AlNc14C27G2659</name>
    <name evidence="1" type="ORF">ALNC14_030720</name>
</gene>
<organism evidence="1">
    <name type="scientific">Albugo laibachii Nc14</name>
    <dbReference type="NCBI Taxonomy" id="890382"/>
    <lineage>
        <taxon>Eukaryota</taxon>
        <taxon>Sar</taxon>
        <taxon>Stramenopiles</taxon>
        <taxon>Oomycota</taxon>
        <taxon>Peronosporomycetes</taxon>
        <taxon>Albuginales</taxon>
        <taxon>Albuginaceae</taxon>
        <taxon>Albugo</taxon>
    </lineage>
</organism>
<reference evidence="1" key="2">
    <citation type="submission" date="2011-02" db="EMBL/GenBank/DDBJ databases">
        <authorList>
            <person name="MacLean D."/>
        </authorList>
    </citation>
    <scope>NUCLEOTIDE SEQUENCE</scope>
</reference>
<evidence type="ECO:0000313" key="1">
    <source>
        <dbReference type="EMBL" id="CCA16929.1"/>
    </source>
</evidence>
<name>F0W730_9STRA</name>
<sequence>MSNFAQNVYGGDFCIPAAGVNAQPSHVYERIIIHEWALNYESRNQNYFMIEIFRMSPIEDALSVLLMNEERIVNALFPVESHDTPPIFKRPYTRLNVKGFEESCPEMALTTKKRKKHSQVYCCFW</sequence>
<reference evidence="1" key="1">
    <citation type="journal article" date="2011" name="PLoS Biol.">
        <title>Gene gain and loss during evolution of obligate parasitism in the white rust pathogen of Arabidopsis thaliana.</title>
        <authorList>
            <person name="Kemen E."/>
            <person name="Gardiner A."/>
            <person name="Schultz-Larsen T."/>
            <person name="Kemen A.C."/>
            <person name="Balmuth A.L."/>
            <person name="Robert-Seilaniantz A."/>
            <person name="Bailey K."/>
            <person name="Holub E."/>
            <person name="Studholme D.J."/>
            <person name="Maclean D."/>
            <person name="Jones J.D."/>
        </authorList>
    </citation>
    <scope>NUCLEOTIDE SEQUENCE</scope>
</reference>
<dbReference type="HOGENOM" id="CLU_1996809_0_0_1"/>
<dbReference type="EMBL" id="FR824072">
    <property type="protein sequence ID" value="CCA16929.1"/>
    <property type="molecule type" value="Genomic_DNA"/>
</dbReference>
<protein>
    <submittedName>
        <fullName evidence="1">AlNc14C27G2659 protein</fullName>
    </submittedName>
</protein>
<dbReference type="AlphaFoldDB" id="F0W730"/>
<proteinExistence type="predicted"/>